<dbReference type="RefSeq" id="WP_009280316.1">
    <property type="nucleotide sequence ID" value="NZ_CAIT01000004.1"/>
</dbReference>
<feature type="chain" id="PRO_5003659668" description="Outer membrane protein beta-barrel domain-containing protein" evidence="1">
    <location>
        <begin position="19"/>
        <end position="178"/>
    </location>
</feature>
<dbReference type="STRING" id="1185876.BN8_00673"/>
<keyword evidence="3" id="KW-1185">Reference proteome</keyword>
<dbReference type="InterPro" id="IPR011250">
    <property type="entry name" value="OMP/PagP_B-barrel"/>
</dbReference>
<name>I2GCV6_9BACT</name>
<keyword evidence="1" id="KW-0732">Signal</keyword>
<evidence type="ECO:0000313" key="2">
    <source>
        <dbReference type="EMBL" id="CCH51730.1"/>
    </source>
</evidence>
<gene>
    <name evidence="2" type="ORF">BN8_00673</name>
</gene>
<dbReference type="eggNOG" id="ENOG5032RID">
    <property type="taxonomic scope" value="Bacteria"/>
</dbReference>
<reference evidence="2 3" key="1">
    <citation type="journal article" date="2012" name="J. Bacteriol.">
        <title>Genome Sequence of the Filamentous Bacterium Fibrisoma limi BUZ 3T.</title>
        <authorList>
            <person name="Filippini M."/>
            <person name="Qi W."/>
            <person name="Jaenicke S."/>
            <person name="Goesmann A."/>
            <person name="Smits T.H."/>
            <person name="Bagheri H.C."/>
        </authorList>
    </citation>
    <scope>NUCLEOTIDE SEQUENCE [LARGE SCALE GENOMIC DNA]</scope>
    <source>
        <strain evidence="3">BUZ 3T</strain>
    </source>
</reference>
<dbReference type="Proteomes" id="UP000009309">
    <property type="component" value="Unassembled WGS sequence"/>
</dbReference>
<evidence type="ECO:0008006" key="4">
    <source>
        <dbReference type="Google" id="ProtNLM"/>
    </source>
</evidence>
<organism evidence="2 3">
    <name type="scientific">Fibrisoma limi BUZ 3</name>
    <dbReference type="NCBI Taxonomy" id="1185876"/>
    <lineage>
        <taxon>Bacteria</taxon>
        <taxon>Pseudomonadati</taxon>
        <taxon>Bacteroidota</taxon>
        <taxon>Cytophagia</taxon>
        <taxon>Cytophagales</taxon>
        <taxon>Spirosomataceae</taxon>
        <taxon>Fibrisoma</taxon>
    </lineage>
</organism>
<dbReference type="AlphaFoldDB" id="I2GCV6"/>
<dbReference type="EMBL" id="CAIT01000004">
    <property type="protein sequence ID" value="CCH51730.1"/>
    <property type="molecule type" value="Genomic_DNA"/>
</dbReference>
<evidence type="ECO:0000256" key="1">
    <source>
        <dbReference type="SAM" id="SignalP"/>
    </source>
</evidence>
<evidence type="ECO:0000313" key="3">
    <source>
        <dbReference type="Proteomes" id="UP000009309"/>
    </source>
</evidence>
<dbReference type="OrthoDB" id="966005at2"/>
<sequence length="178" mass="19348">MFRYLFGLVLLVSSPVPAQVNPYPRQTIFAEAGGNGLGYSLNYERNLNRSVAVRLGVSWLQVVEKGSRKKQTIITVPLTVSYLINFGSSPHHAEIGGGINLVYGSGNLTEFNRKTDVFPNLTGIAGYRYQRSDGGLMLKAGFTPFYGMKTLTNNGGFPFAPLGGRFQPWGGIGIGYGF</sequence>
<comment type="caution">
    <text evidence="2">The sequence shown here is derived from an EMBL/GenBank/DDBJ whole genome shotgun (WGS) entry which is preliminary data.</text>
</comment>
<feature type="signal peptide" evidence="1">
    <location>
        <begin position="1"/>
        <end position="18"/>
    </location>
</feature>
<protein>
    <recommendedName>
        <fullName evidence="4">Outer membrane protein beta-barrel domain-containing protein</fullName>
    </recommendedName>
</protein>
<dbReference type="SUPFAM" id="SSF56925">
    <property type="entry name" value="OMPA-like"/>
    <property type="match status" value="1"/>
</dbReference>
<proteinExistence type="predicted"/>
<accession>I2GCV6</accession>